<comment type="similarity">
    <text evidence="2">Belongs to the glycosyl hydrolase 42 family.</text>
</comment>
<feature type="domain" description="Glycoside hydrolase family 42 N-terminal" evidence="8">
    <location>
        <begin position="33"/>
        <end position="410"/>
    </location>
</feature>
<evidence type="ECO:0000256" key="7">
    <source>
        <dbReference type="ARBA" id="ARBA00023295"/>
    </source>
</evidence>
<dbReference type="EMBL" id="CAEZVD010000046">
    <property type="protein sequence ID" value="CAB4620963.1"/>
    <property type="molecule type" value="Genomic_DNA"/>
</dbReference>
<reference evidence="10" key="1">
    <citation type="submission" date="2020-05" db="EMBL/GenBank/DDBJ databases">
        <authorList>
            <person name="Chiriac C."/>
            <person name="Salcher M."/>
            <person name="Ghai R."/>
            <person name="Kavagutti S V."/>
        </authorList>
    </citation>
    <scope>NUCLEOTIDE SEQUENCE</scope>
</reference>
<dbReference type="InterPro" id="IPR029062">
    <property type="entry name" value="Class_I_gatase-like"/>
</dbReference>
<dbReference type="CDD" id="cd03143">
    <property type="entry name" value="A4_beta-galactosidase_middle_domain"/>
    <property type="match status" value="1"/>
</dbReference>
<dbReference type="GO" id="GO:0005975">
    <property type="term" value="P:carbohydrate metabolic process"/>
    <property type="evidence" value="ECO:0007669"/>
    <property type="project" value="InterPro"/>
</dbReference>
<evidence type="ECO:0000256" key="4">
    <source>
        <dbReference type="ARBA" id="ARBA00022723"/>
    </source>
</evidence>
<accession>A0A6J6I8Y7</accession>
<dbReference type="Gene3D" id="3.20.20.80">
    <property type="entry name" value="Glycosidases"/>
    <property type="match status" value="1"/>
</dbReference>
<protein>
    <recommendedName>
        <fullName evidence="3">beta-galactosidase</fullName>
        <ecNumber evidence="3">3.2.1.23</ecNumber>
    </recommendedName>
</protein>
<dbReference type="InterPro" id="IPR013529">
    <property type="entry name" value="Glyco_hydro_42_N"/>
</dbReference>
<keyword evidence="7" id="KW-0326">Glycosidase</keyword>
<evidence type="ECO:0000256" key="6">
    <source>
        <dbReference type="ARBA" id="ARBA00022833"/>
    </source>
</evidence>
<dbReference type="SUPFAM" id="SSF52317">
    <property type="entry name" value="Class I glutamine amidotransferase-like"/>
    <property type="match status" value="1"/>
</dbReference>
<keyword evidence="6" id="KW-0862">Zinc</keyword>
<name>A0A6J6I8Y7_9ZZZZ</name>
<dbReference type="InterPro" id="IPR003476">
    <property type="entry name" value="Glyco_hydro_42"/>
</dbReference>
<dbReference type="GO" id="GO:0009341">
    <property type="term" value="C:beta-galactosidase complex"/>
    <property type="evidence" value="ECO:0007669"/>
    <property type="project" value="InterPro"/>
</dbReference>
<dbReference type="InterPro" id="IPR013738">
    <property type="entry name" value="Beta_galactosidase_Trimer"/>
</dbReference>
<dbReference type="GO" id="GO:0046872">
    <property type="term" value="F:metal ion binding"/>
    <property type="evidence" value="ECO:0007669"/>
    <property type="project" value="UniProtKB-KW"/>
</dbReference>
<dbReference type="InterPro" id="IPR017853">
    <property type="entry name" value="GH"/>
</dbReference>
<dbReference type="Gene3D" id="3.40.50.880">
    <property type="match status" value="1"/>
</dbReference>
<evidence type="ECO:0000256" key="2">
    <source>
        <dbReference type="ARBA" id="ARBA00005940"/>
    </source>
</evidence>
<organism evidence="10">
    <name type="scientific">freshwater metagenome</name>
    <dbReference type="NCBI Taxonomy" id="449393"/>
    <lineage>
        <taxon>unclassified sequences</taxon>
        <taxon>metagenomes</taxon>
        <taxon>ecological metagenomes</taxon>
    </lineage>
</organism>
<evidence type="ECO:0000256" key="3">
    <source>
        <dbReference type="ARBA" id="ARBA00012756"/>
    </source>
</evidence>
<dbReference type="AlphaFoldDB" id="A0A6J6I8Y7"/>
<evidence type="ECO:0000256" key="1">
    <source>
        <dbReference type="ARBA" id="ARBA00001412"/>
    </source>
</evidence>
<evidence type="ECO:0000256" key="5">
    <source>
        <dbReference type="ARBA" id="ARBA00022801"/>
    </source>
</evidence>
<dbReference type="Pfam" id="PF02449">
    <property type="entry name" value="Glyco_hydro_42"/>
    <property type="match status" value="1"/>
</dbReference>
<comment type="catalytic activity">
    <reaction evidence="1">
        <text>Hydrolysis of terminal non-reducing beta-D-galactose residues in beta-D-galactosides.</text>
        <dbReference type="EC" id="3.2.1.23"/>
    </reaction>
</comment>
<gene>
    <name evidence="10" type="ORF">UFOPK1909_00568</name>
</gene>
<sequence>MTSLDRILYGAAYYNEYHQAKITDENGVEIAARTDEDFRLMREAGLIVIRVGESVWQKWEPVEGYFDLDWLEPILDRAHQNGIAVIVGTPTYALPRWVYLNHPNVVAHRATGAPIAYGHRQNADYSSQEFRDICEPVIRKMVSRYSQHAAIIGWQVDNEPGAELLHNEGVFKSFISSLEAEYGTIENLNSEWGLTYWSHALASFDELWRPDGNTNPSYLLAWRKHQAKITNEFLQWQRDLVRSLISEDQFITTCVALNRPGMDNFTIGESLDVTSVNIYYASQDGLEHPTRKREPGEEVPAPLWVPSSGASALNLICDTSRAIKQSNFLVTETNGSSISQGPAMAAFPHYPGQFKQAALNMISRGAELVEYWHWHTLPYGIENHWGGVLPHSLEPGRSYESFIDTAKSIDAVSSLGKLAPCAEVALVVSTASKWAFEFQGPLRQPSGWVDPLSYEKTMQSVYEIAYSNGLGVQIYGDNQLPLGADVAEFVAKHPAMILHSLFIASDEVLNFANAYAEAGGHLIITARTGYAHSNGLIRTAVQPHGFAKLIGSYNEYSNLTKAISAVDSSGLKVGAGYGWIDELKPLAGVETKARLDHPFFGEFSALAKTQVGKGSIRYLAVYPDAEFAKYIGADLAKDIGFVPPAKTSSESVVINRATTTDGKTAYFVFNWSWAPATVKFSEPVSAVLEDSVDGVIGAWGVGVFKAH</sequence>
<proteinExistence type="inferred from homology"/>
<dbReference type="PANTHER" id="PTHR36447">
    <property type="entry name" value="BETA-GALACTOSIDASE GANA"/>
    <property type="match status" value="1"/>
</dbReference>
<dbReference type="SUPFAM" id="SSF51445">
    <property type="entry name" value="(Trans)glycosidases"/>
    <property type="match status" value="1"/>
</dbReference>
<evidence type="ECO:0000259" key="8">
    <source>
        <dbReference type="Pfam" id="PF02449"/>
    </source>
</evidence>
<feature type="domain" description="Beta-galactosidase trimerisation" evidence="9">
    <location>
        <begin position="422"/>
        <end position="637"/>
    </location>
</feature>
<dbReference type="EC" id="3.2.1.23" evidence="3"/>
<keyword evidence="5" id="KW-0378">Hydrolase</keyword>
<dbReference type="PANTHER" id="PTHR36447:SF2">
    <property type="entry name" value="BETA-GALACTOSIDASE YESZ"/>
    <property type="match status" value="1"/>
</dbReference>
<evidence type="ECO:0000259" key="9">
    <source>
        <dbReference type="Pfam" id="PF08532"/>
    </source>
</evidence>
<keyword evidence="4" id="KW-0479">Metal-binding</keyword>
<dbReference type="GO" id="GO:0004565">
    <property type="term" value="F:beta-galactosidase activity"/>
    <property type="evidence" value="ECO:0007669"/>
    <property type="project" value="UniProtKB-EC"/>
</dbReference>
<dbReference type="Pfam" id="PF08532">
    <property type="entry name" value="Glyco_hydro_42M"/>
    <property type="match status" value="1"/>
</dbReference>
<evidence type="ECO:0000313" key="10">
    <source>
        <dbReference type="EMBL" id="CAB4620963.1"/>
    </source>
</evidence>